<name>H0G1X6_RHIML</name>
<sequence>MLSSIMAAPEATISFTGGQRSRMLWFDTVPRRRHLNIGEHQIDVCSRLKDAICFLSIASLQRFVARRQYQIDGTHSDHRTVFHDQDDRFAVLHCSLDE</sequence>
<dbReference type="Proteomes" id="UP000004038">
    <property type="component" value="Unassembled WGS sequence"/>
</dbReference>
<proteinExistence type="predicted"/>
<organism evidence="1 2">
    <name type="scientific">Sinorhizobium meliloti CCNWSX0020</name>
    <dbReference type="NCBI Taxonomy" id="1107881"/>
    <lineage>
        <taxon>Bacteria</taxon>
        <taxon>Pseudomonadati</taxon>
        <taxon>Pseudomonadota</taxon>
        <taxon>Alphaproteobacteria</taxon>
        <taxon>Hyphomicrobiales</taxon>
        <taxon>Rhizobiaceae</taxon>
        <taxon>Sinorhizobium/Ensifer group</taxon>
        <taxon>Sinorhizobium</taxon>
    </lineage>
</organism>
<reference evidence="1 2" key="1">
    <citation type="journal article" date="2012" name="J. Bacteriol.">
        <title>Draft Genome Sequence of Sinorhizobium meliloti CCNWSX0020, a Nitrogen-Fixing Symbiont with Copper Tolerance Capability Isolated from Lead-Zinc Mine Tailings.</title>
        <authorList>
            <person name="Li Z."/>
            <person name="Ma Z."/>
            <person name="Hao X."/>
            <person name="Wei G."/>
        </authorList>
    </citation>
    <scope>NUCLEOTIDE SEQUENCE [LARGE SCALE GENOMIC DNA]</scope>
    <source>
        <strain evidence="1 2">CCNWSX0020</strain>
    </source>
</reference>
<dbReference type="AlphaFoldDB" id="H0G1X6"/>
<gene>
    <name evidence="1" type="ORF">SM0020_17332</name>
</gene>
<evidence type="ECO:0000313" key="1">
    <source>
        <dbReference type="EMBL" id="EHK76720.1"/>
    </source>
</evidence>
<evidence type="ECO:0000313" key="2">
    <source>
        <dbReference type="Proteomes" id="UP000004038"/>
    </source>
</evidence>
<protein>
    <submittedName>
        <fullName evidence="1">Uncharacterized protein</fullName>
    </submittedName>
</protein>
<dbReference type="EMBL" id="AGVV01000033">
    <property type="protein sequence ID" value="EHK76720.1"/>
    <property type="molecule type" value="Genomic_DNA"/>
</dbReference>
<dbReference type="PATRIC" id="fig|1107881.3.peg.3525"/>
<accession>H0G1X6</accession>